<keyword evidence="3" id="KW-1185">Reference proteome</keyword>
<evidence type="ECO:0000259" key="1">
    <source>
        <dbReference type="Pfam" id="PF06568"/>
    </source>
</evidence>
<organism evidence="2 3">
    <name type="scientific">Pseudooceanicola atlanticus</name>
    <dbReference type="NCBI Taxonomy" id="1461694"/>
    <lineage>
        <taxon>Bacteria</taxon>
        <taxon>Pseudomonadati</taxon>
        <taxon>Pseudomonadota</taxon>
        <taxon>Alphaproteobacteria</taxon>
        <taxon>Rhodobacterales</taxon>
        <taxon>Paracoccaceae</taxon>
        <taxon>Pseudooceanicola</taxon>
    </lineage>
</organism>
<dbReference type="eggNOG" id="COG5457">
    <property type="taxonomic scope" value="Bacteria"/>
</dbReference>
<dbReference type="Pfam" id="PF06568">
    <property type="entry name" value="YjiS-like"/>
    <property type="match status" value="1"/>
</dbReference>
<name>A0A0A0EMR5_9RHOB</name>
<evidence type="ECO:0000313" key="3">
    <source>
        <dbReference type="Proteomes" id="UP000030004"/>
    </source>
</evidence>
<gene>
    <name evidence="2" type="ORF">ATO9_03085</name>
</gene>
<accession>A0A0A0EMR5</accession>
<protein>
    <recommendedName>
        <fullName evidence="1">YjiS-like domain-containing protein</fullName>
    </recommendedName>
</protein>
<dbReference type="RefSeq" id="WP_043744801.1">
    <property type="nucleotide sequence ID" value="NZ_AQQX01000001.1"/>
</dbReference>
<sequence length="70" mass="7684">MSSLSHTTSLRTPRAVSFIAATFSMLALGRSRTALSQLDDRALADIGLTQAQARREASRPIWDVPANWLK</sequence>
<comment type="caution">
    <text evidence="2">The sequence shown here is derived from an EMBL/GenBank/DDBJ whole genome shotgun (WGS) entry which is preliminary data.</text>
</comment>
<dbReference type="Proteomes" id="UP000030004">
    <property type="component" value="Unassembled WGS sequence"/>
</dbReference>
<dbReference type="STRING" id="1461694.ATO9_03085"/>
<proteinExistence type="predicted"/>
<evidence type="ECO:0000313" key="2">
    <source>
        <dbReference type="EMBL" id="KGM50487.1"/>
    </source>
</evidence>
<dbReference type="OrthoDB" id="8096613at2"/>
<reference evidence="2 3" key="1">
    <citation type="journal article" date="2015" name="Antonie Van Leeuwenhoek">
        <title>Pseudooceanicola atlanticus gen. nov. sp. nov., isolated from surface seawater of the Atlantic Ocean and reclassification of Oceanicola batsensis, Oceanicola marinus, Oceanicola nitratireducens, Oceanicola nanhaiensis, Oceanicola antarcticus and Oceanicola flagellatus, as Pseudooceanicola batsensis comb. nov., Pseudooceanicola marinus comb. nov., Pseudooceanicola nitratireducens comb. nov., Pseudooceanicola nanhaiensis comb. nov., Pseudooceanicola antarcticus comb. nov., and Pseudooceanicola flagellatus comb. nov.</title>
        <authorList>
            <person name="Lai Q."/>
            <person name="Li G."/>
            <person name="Liu X."/>
            <person name="Du Y."/>
            <person name="Sun F."/>
            <person name="Shao Z."/>
        </authorList>
    </citation>
    <scope>NUCLEOTIDE SEQUENCE [LARGE SCALE GENOMIC DNA]</scope>
    <source>
        <strain evidence="2 3">22II-s11g</strain>
    </source>
</reference>
<feature type="domain" description="YjiS-like" evidence="1">
    <location>
        <begin position="30"/>
        <end position="54"/>
    </location>
</feature>
<dbReference type="InterPro" id="IPR009506">
    <property type="entry name" value="YjiS-like"/>
</dbReference>
<dbReference type="EMBL" id="AQQX01000001">
    <property type="protein sequence ID" value="KGM50487.1"/>
    <property type="molecule type" value="Genomic_DNA"/>
</dbReference>
<dbReference type="AlphaFoldDB" id="A0A0A0EMR5"/>